<feature type="compositionally biased region" description="Polar residues" evidence="1">
    <location>
        <begin position="59"/>
        <end position="88"/>
    </location>
</feature>
<feature type="signal peptide" evidence="2">
    <location>
        <begin position="1"/>
        <end position="20"/>
    </location>
</feature>
<gene>
    <name evidence="3" type="ORF">PBRASI_LOCUS3658</name>
</gene>
<dbReference type="Proteomes" id="UP000789739">
    <property type="component" value="Unassembled WGS sequence"/>
</dbReference>
<accession>A0A9N9A8D9</accession>
<protein>
    <submittedName>
        <fullName evidence="3">2471_t:CDS:1</fullName>
    </submittedName>
</protein>
<feature type="compositionally biased region" description="Low complexity" evidence="1">
    <location>
        <begin position="89"/>
        <end position="121"/>
    </location>
</feature>
<organism evidence="3 4">
    <name type="scientific">Paraglomus brasilianum</name>
    <dbReference type="NCBI Taxonomy" id="144538"/>
    <lineage>
        <taxon>Eukaryota</taxon>
        <taxon>Fungi</taxon>
        <taxon>Fungi incertae sedis</taxon>
        <taxon>Mucoromycota</taxon>
        <taxon>Glomeromycotina</taxon>
        <taxon>Glomeromycetes</taxon>
        <taxon>Paraglomerales</taxon>
        <taxon>Paraglomeraceae</taxon>
        <taxon>Paraglomus</taxon>
    </lineage>
</organism>
<keyword evidence="2" id="KW-0732">Signal</keyword>
<evidence type="ECO:0000313" key="4">
    <source>
        <dbReference type="Proteomes" id="UP000789739"/>
    </source>
</evidence>
<dbReference type="EMBL" id="CAJVPI010000338">
    <property type="protein sequence ID" value="CAG8521676.1"/>
    <property type="molecule type" value="Genomic_DNA"/>
</dbReference>
<evidence type="ECO:0000313" key="3">
    <source>
        <dbReference type="EMBL" id="CAG8521676.1"/>
    </source>
</evidence>
<comment type="caution">
    <text evidence="3">The sequence shown here is derived from an EMBL/GenBank/DDBJ whole genome shotgun (WGS) entry which is preliminary data.</text>
</comment>
<proteinExistence type="predicted"/>
<evidence type="ECO:0000256" key="1">
    <source>
        <dbReference type="SAM" id="MobiDB-lite"/>
    </source>
</evidence>
<feature type="region of interest" description="Disordered" evidence="1">
    <location>
        <begin position="41"/>
        <end position="121"/>
    </location>
</feature>
<name>A0A9N9A8D9_9GLOM</name>
<evidence type="ECO:0000256" key="2">
    <source>
        <dbReference type="SAM" id="SignalP"/>
    </source>
</evidence>
<feature type="chain" id="PRO_5040194376" evidence="2">
    <location>
        <begin position="21"/>
        <end position="121"/>
    </location>
</feature>
<dbReference type="AlphaFoldDB" id="A0A9N9A8D9"/>
<reference evidence="3" key="1">
    <citation type="submission" date="2021-06" db="EMBL/GenBank/DDBJ databases">
        <authorList>
            <person name="Kallberg Y."/>
            <person name="Tangrot J."/>
            <person name="Rosling A."/>
        </authorList>
    </citation>
    <scope>NUCLEOTIDE SEQUENCE</scope>
    <source>
        <strain evidence="3">BR232B</strain>
    </source>
</reference>
<sequence>MKSFIFFLLLLITLFAIVHAQRGPFNPAPIYTPYYSGVPGPSQLTGNQPLPKAAISGVEPSSSNQPANGLPQTPAASSLTTNGPTFSQSDSLPASTPSASPTTPLSATPAPLVTPTLATSL</sequence>
<keyword evidence="4" id="KW-1185">Reference proteome</keyword>